<sequence length="177" mass="18562">MGQMPFAMNLDDPGSNAFISINAGSLSFFPLQVYESVSFNTLNMIVYHNATQKTLSYYIGLYSLNGSTLSLANTVSATFTHPNNANVGRYISFSNTSATQNITPGTWWVGFLASTAGSNNISLRGANNQNPSNAFPGAFYGGAMTASTNALPASIATSDLDITGSDAIAVPFICISA</sequence>
<evidence type="ECO:0000313" key="1">
    <source>
        <dbReference type="EMBL" id="OGM12447.1"/>
    </source>
</evidence>
<reference evidence="1 2" key="1">
    <citation type="journal article" date="2016" name="Nat. Commun.">
        <title>Thousands of microbial genomes shed light on interconnected biogeochemical processes in an aquifer system.</title>
        <authorList>
            <person name="Anantharaman K."/>
            <person name="Brown C.T."/>
            <person name="Hug L.A."/>
            <person name="Sharon I."/>
            <person name="Castelle C.J."/>
            <person name="Probst A.J."/>
            <person name="Thomas B.C."/>
            <person name="Singh A."/>
            <person name="Wilkins M.J."/>
            <person name="Karaoz U."/>
            <person name="Brodie E.L."/>
            <person name="Williams K.H."/>
            <person name="Hubbard S.S."/>
            <person name="Banfield J.F."/>
        </authorList>
    </citation>
    <scope>NUCLEOTIDE SEQUENCE [LARGE SCALE GENOMIC DNA]</scope>
</reference>
<gene>
    <name evidence="1" type="ORF">A2V80_03520</name>
</gene>
<accession>A0A1F7XBQ0</accession>
<dbReference type="Proteomes" id="UP000179013">
    <property type="component" value="Unassembled WGS sequence"/>
</dbReference>
<protein>
    <submittedName>
        <fullName evidence="1">Uncharacterized protein</fullName>
    </submittedName>
</protein>
<name>A0A1F7XBQ0_9BACT</name>
<dbReference type="EMBL" id="MGFU01000041">
    <property type="protein sequence ID" value="OGM12447.1"/>
    <property type="molecule type" value="Genomic_DNA"/>
</dbReference>
<dbReference type="AlphaFoldDB" id="A0A1F7XBQ0"/>
<comment type="caution">
    <text evidence="1">The sequence shown here is derived from an EMBL/GenBank/DDBJ whole genome shotgun (WGS) entry which is preliminary data.</text>
</comment>
<organism evidence="1 2">
    <name type="scientific">Candidatus Woesebacteria bacterium RBG_16_39_8b</name>
    <dbReference type="NCBI Taxonomy" id="1802482"/>
    <lineage>
        <taxon>Bacteria</taxon>
        <taxon>Candidatus Woeseibacteriota</taxon>
    </lineage>
</organism>
<proteinExistence type="predicted"/>
<evidence type="ECO:0000313" key="2">
    <source>
        <dbReference type="Proteomes" id="UP000179013"/>
    </source>
</evidence>